<feature type="transmembrane region" description="Helical" evidence="10">
    <location>
        <begin position="128"/>
        <end position="147"/>
    </location>
</feature>
<keyword evidence="11" id="KW-0966">Cell projection</keyword>
<evidence type="ECO:0000256" key="9">
    <source>
        <dbReference type="NCBIfam" id="TIGR01400"/>
    </source>
</evidence>
<dbReference type="PRINTS" id="PR00953">
    <property type="entry name" value="TYPE3IMRPROT"/>
</dbReference>
<keyword evidence="11" id="KW-0282">Flagellum</keyword>
<proteinExistence type="inferred from homology"/>
<dbReference type="PANTHER" id="PTHR30065:SF1">
    <property type="entry name" value="SURFACE PRESENTATION OF ANTIGENS PROTEIN SPAR"/>
    <property type="match status" value="1"/>
</dbReference>
<dbReference type="Proteomes" id="UP000199053">
    <property type="component" value="Unassembled WGS sequence"/>
</dbReference>
<reference evidence="12" key="1">
    <citation type="submission" date="2016-10" db="EMBL/GenBank/DDBJ databases">
        <authorList>
            <person name="Varghese N."/>
            <person name="Submissions S."/>
        </authorList>
    </citation>
    <scope>NUCLEOTIDE SEQUENCE [LARGE SCALE GENOMIC DNA]</scope>
    <source>
        <strain evidence="12">DSM 16995</strain>
    </source>
</reference>
<evidence type="ECO:0000256" key="3">
    <source>
        <dbReference type="ARBA" id="ARBA00021717"/>
    </source>
</evidence>
<dbReference type="STRING" id="246191.SAMN05660337_1127"/>
<evidence type="ECO:0000256" key="10">
    <source>
        <dbReference type="RuleBase" id="RU362071"/>
    </source>
</evidence>
<protein>
    <recommendedName>
        <fullName evidence="3 9">Flagellar biosynthetic protein FliR</fullName>
    </recommendedName>
</protein>
<comment type="function">
    <text evidence="1 10">Role in flagellar biosynthesis.</text>
</comment>
<evidence type="ECO:0000313" key="11">
    <source>
        <dbReference type="EMBL" id="SDK75855.1"/>
    </source>
</evidence>
<evidence type="ECO:0000313" key="12">
    <source>
        <dbReference type="Proteomes" id="UP000199053"/>
    </source>
</evidence>
<dbReference type="GO" id="GO:0006605">
    <property type="term" value="P:protein targeting"/>
    <property type="evidence" value="ECO:0007669"/>
    <property type="project" value="UniProtKB-UniRule"/>
</dbReference>
<keyword evidence="8 10" id="KW-0975">Bacterial flagellum</keyword>
<keyword evidence="7 10" id="KW-0472">Membrane</keyword>
<dbReference type="Pfam" id="PF01311">
    <property type="entry name" value="Bac_export_1"/>
    <property type="match status" value="1"/>
</dbReference>
<keyword evidence="12" id="KW-1185">Reference proteome</keyword>
<evidence type="ECO:0000256" key="8">
    <source>
        <dbReference type="ARBA" id="ARBA00023143"/>
    </source>
</evidence>
<dbReference type="RefSeq" id="WP_092159139.1">
    <property type="nucleotide sequence ID" value="NZ_FNGA01000002.1"/>
</dbReference>
<evidence type="ECO:0000256" key="1">
    <source>
        <dbReference type="ARBA" id="ARBA00002578"/>
    </source>
</evidence>
<comment type="similarity">
    <text evidence="2 10">Belongs to the FliR/MopE/SpaR family.</text>
</comment>
<organism evidence="11 12">
    <name type="scientific">Maridesulfovibrio ferrireducens</name>
    <dbReference type="NCBI Taxonomy" id="246191"/>
    <lineage>
        <taxon>Bacteria</taxon>
        <taxon>Pseudomonadati</taxon>
        <taxon>Thermodesulfobacteriota</taxon>
        <taxon>Desulfovibrionia</taxon>
        <taxon>Desulfovibrionales</taxon>
        <taxon>Desulfovibrionaceae</taxon>
        <taxon>Maridesulfovibrio</taxon>
    </lineage>
</organism>
<evidence type="ECO:0000256" key="6">
    <source>
        <dbReference type="ARBA" id="ARBA00022989"/>
    </source>
</evidence>
<evidence type="ECO:0000256" key="2">
    <source>
        <dbReference type="ARBA" id="ARBA00009772"/>
    </source>
</evidence>
<dbReference type="GO" id="GO:0009425">
    <property type="term" value="C:bacterial-type flagellum basal body"/>
    <property type="evidence" value="ECO:0007669"/>
    <property type="project" value="UniProtKB-SubCell"/>
</dbReference>
<dbReference type="OrthoDB" id="9797790at2"/>
<evidence type="ECO:0000256" key="7">
    <source>
        <dbReference type="ARBA" id="ARBA00023136"/>
    </source>
</evidence>
<dbReference type="EMBL" id="FNGA01000002">
    <property type="protein sequence ID" value="SDK75855.1"/>
    <property type="molecule type" value="Genomic_DNA"/>
</dbReference>
<keyword evidence="5 10" id="KW-0812">Transmembrane</keyword>
<dbReference type="GO" id="GO:0005886">
    <property type="term" value="C:plasma membrane"/>
    <property type="evidence" value="ECO:0007669"/>
    <property type="project" value="UniProtKB-SubCell"/>
</dbReference>
<evidence type="ECO:0000256" key="5">
    <source>
        <dbReference type="ARBA" id="ARBA00022692"/>
    </source>
</evidence>
<dbReference type="PANTHER" id="PTHR30065">
    <property type="entry name" value="FLAGELLAR BIOSYNTHETIC PROTEIN FLIR"/>
    <property type="match status" value="1"/>
</dbReference>
<comment type="subcellular location">
    <subcellularLocation>
        <location evidence="10">Cell membrane</location>
        <topology evidence="10">Multi-pass membrane protein</topology>
    </subcellularLocation>
    <subcellularLocation>
        <location evidence="10">Bacterial flagellum basal body</location>
    </subcellularLocation>
</comment>
<feature type="transmembrane region" description="Helical" evidence="10">
    <location>
        <begin position="68"/>
        <end position="92"/>
    </location>
</feature>
<accession>A0A1G9EIK5</accession>
<dbReference type="InterPro" id="IPR006303">
    <property type="entry name" value="FliR"/>
</dbReference>
<feature type="transmembrane region" description="Helical" evidence="10">
    <location>
        <begin position="216"/>
        <end position="241"/>
    </location>
</feature>
<sequence>MNIFNFNPSDLMSFYLTFFRVSIVLFMLPFFGANSIPNMVKAALAVVMTIAIWPQVSFDGSLMPANPYNIALMILGELVLGLTLGIIIHVIFSAIQTGGNFIGVHMGLSMVNVLDPMTGVNEAVTAHFLYMCSILVFLSMNGHLYLISGLVDSFKYIPPGEIFINDTLVYQIMTISEELFVLAVKVASPIIASIFVVDLALALISKMAPQMNVLMLGFPLKIMVGFFFLSMVFSILSIFIAEFVHTLPAYMLNIIKAASPLDMPPLK</sequence>
<dbReference type="GO" id="GO:0044780">
    <property type="term" value="P:bacterial-type flagellum assembly"/>
    <property type="evidence" value="ECO:0007669"/>
    <property type="project" value="UniProtKB-UniRule"/>
</dbReference>
<keyword evidence="11" id="KW-0969">Cilium</keyword>
<evidence type="ECO:0000256" key="4">
    <source>
        <dbReference type="ARBA" id="ARBA00022475"/>
    </source>
</evidence>
<keyword evidence="4 10" id="KW-1003">Cell membrane</keyword>
<dbReference type="NCBIfam" id="TIGR01400">
    <property type="entry name" value="fliR"/>
    <property type="match status" value="1"/>
</dbReference>
<gene>
    <name evidence="11" type="ORF">SAMN05660337_1127</name>
</gene>
<dbReference type="InterPro" id="IPR002010">
    <property type="entry name" value="T3SS_IM_R"/>
</dbReference>
<keyword evidence="6 10" id="KW-1133">Transmembrane helix</keyword>
<name>A0A1G9EIK5_9BACT</name>
<dbReference type="AlphaFoldDB" id="A0A1G9EIK5"/>
<feature type="transmembrane region" description="Helical" evidence="10">
    <location>
        <begin position="12"/>
        <end position="31"/>
    </location>
</feature>
<feature type="transmembrane region" description="Helical" evidence="10">
    <location>
        <begin position="179"/>
        <end position="204"/>
    </location>
</feature>
<feature type="transmembrane region" description="Helical" evidence="10">
    <location>
        <begin position="38"/>
        <end position="56"/>
    </location>
</feature>